<feature type="compositionally biased region" description="Low complexity" evidence="1">
    <location>
        <begin position="223"/>
        <end position="245"/>
    </location>
</feature>
<feature type="region of interest" description="Disordered" evidence="1">
    <location>
        <begin position="77"/>
        <end position="261"/>
    </location>
</feature>
<feature type="compositionally biased region" description="Low complexity" evidence="1">
    <location>
        <begin position="124"/>
        <end position="135"/>
    </location>
</feature>
<dbReference type="OrthoDB" id="5154006at2759"/>
<accession>A0A420Y3N6</accession>
<dbReference type="AlphaFoldDB" id="A0A420Y3N6"/>
<sequence>MPSKFTRQDLKDGKARVSVLSWMAGLDPVVPAKKSTNRPKRGWFSSRTNTKYADKYYDADESSSGDDSDASIAVVKKDGHKSILKNGAIRAKPSPGWSRKANAPGKKHKVVLDSTSDESEDGSSTDSSETSSESEAAPIAQPMTAIGGDEDSPSESTSAVATTEAETTDAETSAVSDGVPAAPVPTPVSGPTTDGGHAASLDIITTGDEATQTEPLPTHDETVQATPAPEETPAEAAAPAPTQPVMPAVEEAQPTPTDPDWTPSLDAILTAMKQGGESWRAIAAALGKSKKDIVARWKLLVKNKNANSTSAAGPSALPPAPVPSPAALAVNTMEVPSRASPTKTLSPFAPSSKRSKQSKGKGKARGPSSGLSVDEAMEAGQIHEEEMRGMLEHLYSAYSDQYSSRIRPDAAFSELDCRVLSLLNAKIRAEKWLSLQAAFYNVTGRMVPVALLRERMGDGSDGGE</sequence>
<feature type="compositionally biased region" description="Basic residues" evidence="1">
    <location>
        <begin position="353"/>
        <end position="364"/>
    </location>
</feature>
<keyword evidence="3" id="KW-1185">Reference proteome</keyword>
<evidence type="ECO:0000313" key="3">
    <source>
        <dbReference type="Proteomes" id="UP000275385"/>
    </source>
</evidence>
<dbReference type="EMBL" id="QVQW01000056">
    <property type="protein sequence ID" value="RKU42483.1"/>
    <property type="molecule type" value="Genomic_DNA"/>
</dbReference>
<feature type="region of interest" description="Disordered" evidence="1">
    <location>
        <begin position="333"/>
        <end position="374"/>
    </location>
</feature>
<reference evidence="2 3" key="1">
    <citation type="submission" date="2018-08" db="EMBL/GenBank/DDBJ databases">
        <title>Draft genome of the lignicolous fungus Coniochaeta pulveracea.</title>
        <authorList>
            <person name="Borstlap C.J."/>
            <person name="De Witt R.N."/>
            <person name="Botha A."/>
            <person name="Volschenk H."/>
        </authorList>
    </citation>
    <scope>NUCLEOTIDE SEQUENCE [LARGE SCALE GENOMIC DNA]</scope>
    <source>
        <strain evidence="2 3">CAB683</strain>
    </source>
</reference>
<gene>
    <name evidence="2" type="ORF">DL546_005844</name>
</gene>
<evidence type="ECO:0000313" key="2">
    <source>
        <dbReference type="EMBL" id="RKU42483.1"/>
    </source>
</evidence>
<evidence type="ECO:0000256" key="1">
    <source>
        <dbReference type="SAM" id="MobiDB-lite"/>
    </source>
</evidence>
<evidence type="ECO:0008006" key="4">
    <source>
        <dbReference type="Google" id="ProtNLM"/>
    </source>
</evidence>
<protein>
    <recommendedName>
        <fullName evidence="4">Myb-like domain-containing protein</fullName>
    </recommendedName>
</protein>
<proteinExistence type="predicted"/>
<comment type="caution">
    <text evidence="2">The sequence shown here is derived from an EMBL/GenBank/DDBJ whole genome shotgun (WGS) entry which is preliminary data.</text>
</comment>
<name>A0A420Y3N6_9PEZI</name>
<dbReference type="Proteomes" id="UP000275385">
    <property type="component" value="Unassembled WGS sequence"/>
</dbReference>
<feature type="compositionally biased region" description="Low complexity" evidence="1">
    <location>
        <begin position="154"/>
        <end position="176"/>
    </location>
</feature>
<organism evidence="2 3">
    <name type="scientific">Coniochaeta pulveracea</name>
    <dbReference type="NCBI Taxonomy" id="177199"/>
    <lineage>
        <taxon>Eukaryota</taxon>
        <taxon>Fungi</taxon>
        <taxon>Dikarya</taxon>
        <taxon>Ascomycota</taxon>
        <taxon>Pezizomycotina</taxon>
        <taxon>Sordariomycetes</taxon>
        <taxon>Sordariomycetidae</taxon>
        <taxon>Coniochaetales</taxon>
        <taxon>Coniochaetaceae</taxon>
        <taxon>Coniochaeta</taxon>
    </lineage>
</organism>